<dbReference type="PROSITE" id="PS51318">
    <property type="entry name" value="TAT"/>
    <property type="match status" value="1"/>
</dbReference>
<name>A0A095VG74_9GAMM</name>
<dbReference type="RefSeq" id="WP_038019984.1">
    <property type="nucleotide sequence ID" value="NZ_JPKR02000002.1"/>
</dbReference>
<reference evidence="1" key="1">
    <citation type="submission" date="2014-12" db="EMBL/GenBank/DDBJ databases">
        <title>The draft genome of the Tatumella morbirosei type strain, LMG23360T isolated from pineapple rot.</title>
        <authorList>
            <person name="Smits T.H."/>
            <person name="Palmer M."/>
            <person name="Venter S.N."/>
            <person name="Duffy B."/>
            <person name="Steenkamp E.T."/>
            <person name="Chan W.Y."/>
            <person name="Coutinho T.A."/>
            <person name="Coetzee M.P."/>
            <person name="De Maayer P."/>
        </authorList>
    </citation>
    <scope>NUCLEOTIDE SEQUENCE [LARGE SCALE GENOMIC DNA]</scope>
    <source>
        <strain evidence="1">LMG 23360</strain>
    </source>
</reference>
<accession>A0A095VG74</accession>
<dbReference type="AlphaFoldDB" id="A0A095VG74"/>
<dbReference type="InterPro" id="IPR024651">
    <property type="entry name" value="FAD-SLDH_ssu"/>
</dbReference>
<dbReference type="eggNOG" id="ENOG502ZAJI">
    <property type="taxonomic scope" value="Bacteria"/>
</dbReference>
<comment type="caution">
    <text evidence="1">The sequence shown here is derived from an EMBL/GenBank/DDBJ whole genome shotgun (WGS) entry which is preliminary data.</text>
</comment>
<dbReference type="Proteomes" id="UP000029577">
    <property type="component" value="Unassembled WGS sequence"/>
</dbReference>
<gene>
    <name evidence="1" type="ORF">HA49_10340</name>
</gene>
<dbReference type="EMBL" id="JPKR02000002">
    <property type="protein sequence ID" value="KGD73640.1"/>
    <property type="molecule type" value="Genomic_DNA"/>
</dbReference>
<dbReference type="STRING" id="642227.HA49_10340"/>
<evidence type="ECO:0000313" key="1">
    <source>
        <dbReference type="EMBL" id="KGD73640.1"/>
    </source>
</evidence>
<evidence type="ECO:0000313" key="2">
    <source>
        <dbReference type="Proteomes" id="UP000029577"/>
    </source>
</evidence>
<organism evidence="1 2">
    <name type="scientific">Tatumella morbirosei</name>
    <dbReference type="NCBI Taxonomy" id="642227"/>
    <lineage>
        <taxon>Bacteria</taxon>
        <taxon>Pseudomonadati</taxon>
        <taxon>Pseudomonadota</taxon>
        <taxon>Gammaproteobacteria</taxon>
        <taxon>Enterobacterales</taxon>
        <taxon>Erwiniaceae</taxon>
        <taxon>Tatumella</taxon>
    </lineage>
</organism>
<dbReference type="OrthoDB" id="6162173at2"/>
<dbReference type="InterPro" id="IPR006311">
    <property type="entry name" value="TAT_signal"/>
</dbReference>
<dbReference type="Pfam" id="PF12318">
    <property type="entry name" value="FAD-SLDH"/>
    <property type="match status" value="1"/>
</dbReference>
<keyword evidence="2" id="KW-1185">Reference proteome</keyword>
<sequence length="189" mass="20453">MKQIFEQSQTDLPENGTGSSRRGFIKSALVLTASGLVASLPLRSFASSVVHGGDTTQDFISVSQAITEHKHINPQLAAHFLSAFIKRDNQFSSKITRLAQLYKTGDTAVAFKDKAVAAGLGDFLQQIVTAWYTGTIGDDYKGTLVAYKEALMYATVSDGLVVPTYCGNGPLWWTVPVPDPLDPELIDNL</sequence>
<proteinExistence type="predicted"/>
<protein>
    <submittedName>
        <fullName evidence="1">Dehydrogenase</fullName>
    </submittedName>
</protein>